<protein>
    <submittedName>
        <fullName evidence="6">Scarecrow-like protein 9</fullName>
    </submittedName>
</protein>
<evidence type="ECO:0000256" key="3">
    <source>
        <dbReference type="PROSITE-ProRule" id="PRU01191"/>
    </source>
</evidence>
<proteinExistence type="inferred from homology"/>
<reference evidence="6 7" key="1">
    <citation type="journal article" date="2017" name="Genome Biol.">
        <title>New reference genome sequences of hot pepper reveal the massive evolution of plant disease-resistance genes by retroduplication.</title>
        <authorList>
            <person name="Kim S."/>
            <person name="Park J."/>
            <person name="Yeom S.I."/>
            <person name="Kim Y.M."/>
            <person name="Seo E."/>
            <person name="Kim K.T."/>
            <person name="Kim M.S."/>
            <person name="Lee J.M."/>
            <person name="Cheong K."/>
            <person name="Shin H.S."/>
            <person name="Kim S.B."/>
            <person name="Han K."/>
            <person name="Lee J."/>
            <person name="Park M."/>
            <person name="Lee H.A."/>
            <person name="Lee H.Y."/>
            <person name="Lee Y."/>
            <person name="Oh S."/>
            <person name="Lee J.H."/>
            <person name="Choi E."/>
            <person name="Choi E."/>
            <person name="Lee S.E."/>
            <person name="Jeon J."/>
            <person name="Kim H."/>
            <person name="Choi G."/>
            <person name="Song H."/>
            <person name="Lee J."/>
            <person name="Lee S.C."/>
            <person name="Kwon J.K."/>
            <person name="Lee H.Y."/>
            <person name="Koo N."/>
            <person name="Hong Y."/>
            <person name="Kim R.W."/>
            <person name="Kang W.H."/>
            <person name="Huh J.H."/>
            <person name="Kang B.C."/>
            <person name="Yang T.J."/>
            <person name="Lee Y.H."/>
            <person name="Bennetzen J.L."/>
            <person name="Choi D."/>
        </authorList>
    </citation>
    <scope>NUCLEOTIDE SEQUENCE [LARGE SCALE GENOMIC DNA]</scope>
    <source>
        <strain evidence="7">cv. PBC81</strain>
    </source>
</reference>
<keyword evidence="4" id="KW-0175">Coiled coil</keyword>
<reference evidence="7" key="2">
    <citation type="journal article" date="2017" name="J. Anim. Genet.">
        <title>Multiple reference genome sequences of hot pepper reveal the massive evolution of plant disease resistance genes by retroduplication.</title>
        <authorList>
            <person name="Kim S."/>
            <person name="Park J."/>
            <person name="Yeom S.-I."/>
            <person name="Kim Y.-M."/>
            <person name="Seo E."/>
            <person name="Kim K.-T."/>
            <person name="Kim M.-S."/>
            <person name="Lee J.M."/>
            <person name="Cheong K."/>
            <person name="Shin H.-S."/>
            <person name="Kim S.-B."/>
            <person name="Han K."/>
            <person name="Lee J."/>
            <person name="Park M."/>
            <person name="Lee H.-A."/>
            <person name="Lee H.-Y."/>
            <person name="Lee Y."/>
            <person name="Oh S."/>
            <person name="Lee J.H."/>
            <person name="Choi E."/>
            <person name="Choi E."/>
            <person name="Lee S.E."/>
            <person name="Jeon J."/>
            <person name="Kim H."/>
            <person name="Choi G."/>
            <person name="Song H."/>
            <person name="Lee J."/>
            <person name="Lee S.-C."/>
            <person name="Kwon J.-K."/>
            <person name="Lee H.-Y."/>
            <person name="Koo N."/>
            <person name="Hong Y."/>
            <person name="Kim R.W."/>
            <person name="Kang W.-H."/>
            <person name="Huh J.H."/>
            <person name="Kang B.-C."/>
            <person name="Yang T.-J."/>
            <person name="Lee Y.-H."/>
            <person name="Bennetzen J.L."/>
            <person name="Choi D."/>
        </authorList>
    </citation>
    <scope>NUCLEOTIDE SEQUENCE [LARGE SCALE GENOMIC DNA]</scope>
    <source>
        <strain evidence="7">cv. PBC81</strain>
    </source>
</reference>
<dbReference type="InterPro" id="IPR005202">
    <property type="entry name" value="TF_GRAS"/>
</dbReference>
<evidence type="ECO:0000313" key="6">
    <source>
        <dbReference type="EMBL" id="PHT53992.1"/>
    </source>
</evidence>
<name>A0A2G2X8Z6_CAPBA</name>
<evidence type="ECO:0000256" key="2">
    <source>
        <dbReference type="ARBA" id="ARBA00023163"/>
    </source>
</evidence>
<dbReference type="AlphaFoldDB" id="A0A2G2X8Z6"/>
<feature type="coiled-coil region" evidence="4">
    <location>
        <begin position="350"/>
        <end position="377"/>
    </location>
</feature>
<keyword evidence="2" id="KW-0804">Transcription</keyword>
<feature type="compositionally biased region" description="Acidic residues" evidence="5">
    <location>
        <begin position="170"/>
        <end position="183"/>
    </location>
</feature>
<comment type="caution">
    <text evidence="3">Lacks conserved residue(s) required for the propagation of feature annotation.</text>
</comment>
<dbReference type="OrthoDB" id="1912459at2759"/>
<evidence type="ECO:0000313" key="7">
    <source>
        <dbReference type="Proteomes" id="UP000224567"/>
    </source>
</evidence>
<organism evidence="6 7">
    <name type="scientific">Capsicum baccatum</name>
    <name type="common">Peruvian pepper</name>
    <dbReference type="NCBI Taxonomy" id="33114"/>
    <lineage>
        <taxon>Eukaryota</taxon>
        <taxon>Viridiplantae</taxon>
        <taxon>Streptophyta</taxon>
        <taxon>Embryophyta</taxon>
        <taxon>Tracheophyta</taxon>
        <taxon>Spermatophyta</taxon>
        <taxon>Magnoliopsida</taxon>
        <taxon>eudicotyledons</taxon>
        <taxon>Gunneridae</taxon>
        <taxon>Pentapetalae</taxon>
        <taxon>asterids</taxon>
        <taxon>lamiids</taxon>
        <taxon>Solanales</taxon>
        <taxon>Solanaceae</taxon>
        <taxon>Solanoideae</taxon>
        <taxon>Capsiceae</taxon>
        <taxon>Capsicum</taxon>
    </lineage>
</organism>
<evidence type="ECO:0000256" key="5">
    <source>
        <dbReference type="SAM" id="MobiDB-lite"/>
    </source>
</evidence>
<evidence type="ECO:0000256" key="4">
    <source>
        <dbReference type="SAM" id="Coils"/>
    </source>
</evidence>
<feature type="region of interest" description="Disordered" evidence="5">
    <location>
        <begin position="165"/>
        <end position="189"/>
    </location>
</feature>
<comment type="similarity">
    <text evidence="3">Belongs to the GRAS family.</text>
</comment>
<dbReference type="EMBL" id="MLFT02000003">
    <property type="protein sequence ID" value="PHT53992.1"/>
    <property type="molecule type" value="Genomic_DNA"/>
</dbReference>
<accession>A0A2G2X8Z6</accession>
<comment type="caution">
    <text evidence="6">The sequence shown here is derived from an EMBL/GenBank/DDBJ whole genome shotgun (WGS) entry which is preliminary data.</text>
</comment>
<feature type="region of interest" description="Disordered" evidence="5">
    <location>
        <begin position="288"/>
        <end position="313"/>
    </location>
</feature>
<dbReference type="Pfam" id="PF03514">
    <property type="entry name" value="GRAS"/>
    <property type="match status" value="1"/>
</dbReference>
<keyword evidence="1" id="KW-0805">Transcription regulation</keyword>
<keyword evidence="7" id="KW-1185">Reference proteome</keyword>
<evidence type="ECO:0000256" key="1">
    <source>
        <dbReference type="ARBA" id="ARBA00023015"/>
    </source>
</evidence>
<gene>
    <name evidence="6" type="ORF">CQW23_08454</name>
</gene>
<dbReference type="PROSITE" id="PS50985">
    <property type="entry name" value="GRAS"/>
    <property type="match status" value="1"/>
</dbReference>
<dbReference type="Proteomes" id="UP000224567">
    <property type="component" value="Unassembled WGS sequence"/>
</dbReference>
<feature type="compositionally biased region" description="Acidic residues" evidence="5">
    <location>
        <begin position="292"/>
        <end position="309"/>
    </location>
</feature>
<feature type="coiled-coil region" evidence="4">
    <location>
        <begin position="224"/>
        <end position="254"/>
    </location>
</feature>
<sequence length="582" mass="65172">MDLNDRRSQARARARARARVQFQAKWVDGTGIDTGDVAGVDAGVIESAYRSRVRARARALYRARSQARARFQAKWVDVTGIHTGDVVGVGENPYKWNELRQMIVNKITETLARFLPESNLGVQEVMKIAARFQNPRTNYLHPNASSSGQNVHGPEMTIGATSYKTTFGPEENDEEQAVEGDDGDVSKEDVEEEVVVKKEQNYVVGHEENVRVGENEISCGLIDGAKLDERLVHVEERLEKMEAHSEKMVTLENKSQNPMTNYVLPSAASSCQNVHGTEMAMEATSYKINSGPEDDEEQAAEEEAEEDAGDMSKEDFVEEVVVKKEQNYVVGHEVNVTVGENEISCGLSVGAKLDERLVQVEERLEKMETLLVDINEKLNCLVKMQDAKGSMDLRRPAKYMSSLWIGNGRSKRKHRVAELIRQSCKHRRLGRGDKAVVHPVALHDDCNQLYDLENGDEALEAYRQNLWNAKSKTTVQISKGSKVWRRMEIIDLRSLLISCKHAVTADDSRSTNDLLKQMREHSSPFGNGNQRLAHCFADGLEVALAGIGSQIYKALVNKRTVTSGTSIWHDKLLLYCLELCDV</sequence>